<reference evidence="3 4" key="1">
    <citation type="submission" date="2020-08" db="EMBL/GenBank/DDBJ databases">
        <title>Sequencing the genomes of 1000 actinobacteria strains.</title>
        <authorList>
            <person name="Klenk H.-P."/>
        </authorList>
    </citation>
    <scope>NUCLEOTIDE SEQUENCE [LARGE SCALE GENOMIC DNA]</scope>
    <source>
        <strain evidence="3 4">DSM 45084</strain>
    </source>
</reference>
<evidence type="ECO:0000313" key="3">
    <source>
        <dbReference type="EMBL" id="MBB4962704.1"/>
    </source>
</evidence>
<protein>
    <submittedName>
        <fullName evidence="3">ATP-dependent Clp protease ATP-binding subunit ClpA</fullName>
    </submittedName>
</protein>
<evidence type="ECO:0000256" key="1">
    <source>
        <dbReference type="PROSITE-ProRule" id="PRU01251"/>
    </source>
</evidence>
<dbReference type="InterPro" id="IPR036628">
    <property type="entry name" value="Clp_N_dom_sf"/>
</dbReference>
<organism evidence="3 4">
    <name type="scientific">Saccharothrix violaceirubra</name>
    <dbReference type="NCBI Taxonomy" id="413306"/>
    <lineage>
        <taxon>Bacteria</taxon>
        <taxon>Bacillati</taxon>
        <taxon>Actinomycetota</taxon>
        <taxon>Actinomycetes</taxon>
        <taxon>Pseudonocardiales</taxon>
        <taxon>Pseudonocardiaceae</taxon>
        <taxon>Saccharothrix</taxon>
    </lineage>
</organism>
<evidence type="ECO:0000259" key="2">
    <source>
        <dbReference type="PROSITE" id="PS51903"/>
    </source>
</evidence>
<keyword evidence="3" id="KW-0547">Nucleotide-binding</keyword>
<dbReference type="AlphaFoldDB" id="A0A7W7WT46"/>
<dbReference type="EMBL" id="JACHJS010000001">
    <property type="protein sequence ID" value="MBB4962704.1"/>
    <property type="molecule type" value="Genomic_DNA"/>
</dbReference>
<feature type="domain" description="Clp R" evidence="2">
    <location>
        <begin position="3"/>
        <end position="177"/>
    </location>
</feature>
<keyword evidence="3" id="KW-0645">Protease</keyword>
<dbReference type="GO" id="GO:0005524">
    <property type="term" value="F:ATP binding"/>
    <property type="evidence" value="ECO:0007669"/>
    <property type="project" value="UniProtKB-KW"/>
</dbReference>
<dbReference type="SUPFAM" id="SSF81923">
    <property type="entry name" value="Double Clp-N motif"/>
    <property type="match status" value="1"/>
</dbReference>
<dbReference type="PROSITE" id="PS51903">
    <property type="entry name" value="CLP_R"/>
    <property type="match status" value="1"/>
</dbReference>
<gene>
    <name evidence="3" type="ORF">F4559_000063</name>
</gene>
<evidence type="ECO:0000313" key="4">
    <source>
        <dbReference type="Proteomes" id="UP000542674"/>
    </source>
</evidence>
<keyword evidence="1" id="KW-0677">Repeat</keyword>
<dbReference type="Gene3D" id="1.10.1780.10">
    <property type="entry name" value="Clp, N-terminal domain"/>
    <property type="match status" value="1"/>
</dbReference>
<dbReference type="Pfam" id="PF02861">
    <property type="entry name" value="Clp_N"/>
    <property type="match status" value="2"/>
</dbReference>
<keyword evidence="4" id="KW-1185">Reference proteome</keyword>
<keyword evidence="3" id="KW-0378">Hydrolase</keyword>
<sequence>MIGERLTKDARKAVRDALDEARRARASSIEPEHLLLALLDDPVLTSFQVVRADVEAAFAAARRKGGLSAADTEALRGLGIDVDRIVASVEQTMGEGALAVGPPRRRRWPRGSLPFAAGARDVLERALREARDLGQRPLRSEHLLLSLLAGGGLVEEVLAERGVTYGGIRRLVSTRPT</sequence>
<dbReference type="RefSeq" id="WP_184665589.1">
    <property type="nucleotide sequence ID" value="NZ_BAABAI010000042.1"/>
</dbReference>
<dbReference type="GO" id="GO:0006508">
    <property type="term" value="P:proteolysis"/>
    <property type="evidence" value="ECO:0007669"/>
    <property type="project" value="UniProtKB-KW"/>
</dbReference>
<proteinExistence type="predicted"/>
<keyword evidence="3" id="KW-0067">ATP-binding</keyword>
<dbReference type="Proteomes" id="UP000542674">
    <property type="component" value="Unassembled WGS sequence"/>
</dbReference>
<name>A0A7W7WT46_9PSEU</name>
<dbReference type="GO" id="GO:0008233">
    <property type="term" value="F:peptidase activity"/>
    <property type="evidence" value="ECO:0007669"/>
    <property type="project" value="UniProtKB-KW"/>
</dbReference>
<comment type="caution">
    <text evidence="3">The sequence shown here is derived from an EMBL/GenBank/DDBJ whole genome shotgun (WGS) entry which is preliminary data.</text>
</comment>
<dbReference type="InterPro" id="IPR004176">
    <property type="entry name" value="Clp_R_N"/>
</dbReference>
<accession>A0A7W7WT46</accession>